<evidence type="ECO:0000313" key="2">
    <source>
        <dbReference type="Proteomes" id="UP000541352"/>
    </source>
</evidence>
<dbReference type="AlphaFoldDB" id="A0A7W5ZQL4"/>
<dbReference type="RefSeq" id="WP_183979761.1">
    <property type="nucleotide sequence ID" value="NZ_JACIBY010000021.1"/>
</dbReference>
<organism evidence="1 2">
    <name type="scientific">Runella defluvii</name>
    <dbReference type="NCBI Taxonomy" id="370973"/>
    <lineage>
        <taxon>Bacteria</taxon>
        <taxon>Pseudomonadati</taxon>
        <taxon>Bacteroidota</taxon>
        <taxon>Cytophagia</taxon>
        <taxon>Cytophagales</taxon>
        <taxon>Spirosomataceae</taxon>
        <taxon>Runella</taxon>
    </lineage>
</organism>
<evidence type="ECO:0000313" key="1">
    <source>
        <dbReference type="EMBL" id="MBB3841833.1"/>
    </source>
</evidence>
<name>A0A7W5ZQL4_9BACT</name>
<gene>
    <name evidence="1" type="ORF">FHS57_005862</name>
</gene>
<dbReference type="Proteomes" id="UP000541352">
    <property type="component" value="Unassembled WGS sequence"/>
</dbReference>
<comment type="caution">
    <text evidence="1">The sequence shown here is derived from an EMBL/GenBank/DDBJ whole genome shotgun (WGS) entry which is preliminary data.</text>
</comment>
<accession>A0A7W5ZQL4</accession>
<protein>
    <recommendedName>
        <fullName evidence="3">PEGA domain-containing protein</fullName>
    </recommendedName>
</protein>
<reference evidence="1 2" key="1">
    <citation type="submission" date="2020-08" db="EMBL/GenBank/DDBJ databases">
        <title>Genomic Encyclopedia of Type Strains, Phase IV (KMG-IV): sequencing the most valuable type-strain genomes for metagenomic binning, comparative biology and taxonomic classification.</title>
        <authorList>
            <person name="Goeker M."/>
        </authorList>
    </citation>
    <scope>NUCLEOTIDE SEQUENCE [LARGE SCALE GENOMIC DNA]</scope>
    <source>
        <strain evidence="1 2">DSM 17976</strain>
    </source>
</reference>
<proteinExistence type="predicted"/>
<sequence length="104" mass="11843">MATIRIKRTNEYSNLFRDYKIFIDGQQVGTIATGETKDFSTTVGEHTVTAKIDWCSSPDVSIDVKENQTVNLNVCGLKTPIEFLVHIYYLTKGRNRYLTLEAVH</sequence>
<dbReference type="EMBL" id="JACIBY010000021">
    <property type="protein sequence ID" value="MBB3841833.1"/>
    <property type="molecule type" value="Genomic_DNA"/>
</dbReference>
<keyword evidence="2" id="KW-1185">Reference proteome</keyword>
<evidence type="ECO:0008006" key="3">
    <source>
        <dbReference type="Google" id="ProtNLM"/>
    </source>
</evidence>